<keyword evidence="2" id="KW-1185">Reference proteome</keyword>
<organism evidence="1 2">
    <name type="scientific">Engystomops pustulosus</name>
    <name type="common">Tungara frog</name>
    <name type="synonym">Physalaemus pustulosus</name>
    <dbReference type="NCBI Taxonomy" id="76066"/>
    <lineage>
        <taxon>Eukaryota</taxon>
        <taxon>Metazoa</taxon>
        <taxon>Chordata</taxon>
        <taxon>Craniata</taxon>
        <taxon>Vertebrata</taxon>
        <taxon>Euteleostomi</taxon>
        <taxon>Amphibia</taxon>
        <taxon>Batrachia</taxon>
        <taxon>Anura</taxon>
        <taxon>Neobatrachia</taxon>
        <taxon>Hyloidea</taxon>
        <taxon>Leptodactylidae</taxon>
        <taxon>Leiuperinae</taxon>
        <taxon>Engystomops</taxon>
    </lineage>
</organism>
<gene>
    <name evidence="1" type="ORF">GDO81_012625</name>
</gene>
<sequence>MRASHVPLFVNKEDIFTGLSQSEKVRTTEGTVAISVCWSERACPLTVQRLCQEKGKVISEPSGRQSVGQTDLTKELLWGGCSGGGRWQMKCRRPLARPPLLLCGGGACWGRSYAD</sequence>
<accession>A0AAV7B036</accession>
<proteinExistence type="predicted"/>
<dbReference type="Proteomes" id="UP000824782">
    <property type="component" value="Unassembled WGS sequence"/>
</dbReference>
<evidence type="ECO:0000313" key="2">
    <source>
        <dbReference type="Proteomes" id="UP000824782"/>
    </source>
</evidence>
<evidence type="ECO:0000313" key="1">
    <source>
        <dbReference type="EMBL" id="KAG8564906.1"/>
    </source>
</evidence>
<dbReference type="EMBL" id="WNYA01000006">
    <property type="protein sequence ID" value="KAG8564906.1"/>
    <property type="molecule type" value="Genomic_DNA"/>
</dbReference>
<name>A0AAV7B036_ENGPU</name>
<comment type="caution">
    <text evidence="1">The sequence shown here is derived from an EMBL/GenBank/DDBJ whole genome shotgun (WGS) entry which is preliminary data.</text>
</comment>
<protein>
    <submittedName>
        <fullName evidence="1">Uncharacterized protein</fullName>
    </submittedName>
</protein>
<dbReference type="AlphaFoldDB" id="A0AAV7B036"/>
<reference evidence="1" key="1">
    <citation type="thesis" date="2020" institute="ProQuest LLC" country="789 East Eisenhower Parkway, Ann Arbor, MI, USA">
        <title>Comparative Genomics and Chromosome Evolution.</title>
        <authorList>
            <person name="Mudd A.B."/>
        </authorList>
    </citation>
    <scope>NUCLEOTIDE SEQUENCE</scope>
    <source>
        <strain evidence="1">237g6f4</strain>
        <tissue evidence="1">Blood</tissue>
    </source>
</reference>